<proteinExistence type="predicted"/>
<evidence type="ECO:0000259" key="2">
    <source>
        <dbReference type="Pfam" id="PF14534"/>
    </source>
</evidence>
<dbReference type="RefSeq" id="WP_089884729.1">
    <property type="nucleotide sequence ID" value="NZ_FNGV01000001.1"/>
</dbReference>
<dbReference type="AlphaFoldDB" id="A0A1G9J4E1"/>
<evidence type="ECO:0000256" key="1">
    <source>
        <dbReference type="SAM" id="SignalP"/>
    </source>
</evidence>
<dbReference type="Gene3D" id="3.10.450.50">
    <property type="match status" value="1"/>
</dbReference>
<feature type="domain" description="DUF4440" evidence="2">
    <location>
        <begin position="29"/>
        <end position="137"/>
    </location>
</feature>
<feature type="chain" id="PRO_5011661281" description="DUF4440 domain-containing protein" evidence="1">
    <location>
        <begin position="21"/>
        <end position="143"/>
    </location>
</feature>
<dbReference type="InterPro" id="IPR032710">
    <property type="entry name" value="NTF2-like_dom_sf"/>
</dbReference>
<dbReference type="Pfam" id="PF14534">
    <property type="entry name" value="DUF4440"/>
    <property type="match status" value="1"/>
</dbReference>
<keyword evidence="4" id="KW-1185">Reference proteome</keyword>
<evidence type="ECO:0000313" key="4">
    <source>
        <dbReference type="Proteomes" id="UP000199440"/>
    </source>
</evidence>
<dbReference type="STRING" id="192904.SAMN04488514_101392"/>
<name>A0A1G9J4E1_9FLAO</name>
<keyword evidence="1" id="KW-0732">Signal</keyword>
<dbReference type="OrthoDB" id="120856at2"/>
<accession>A0A1G9J4E1</accession>
<dbReference type="InterPro" id="IPR027843">
    <property type="entry name" value="DUF4440"/>
</dbReference>
<reference evidence="3 4" key="1">
    <citation type="submission" date="2016-10" db="EMBL/GenBank/DDBJ databases">
        <authorList>
            <person name="de Groot N.N."/>
        </authorList>
    </citation>
    <scope>NUCLEOTIDE SEQUENCE [LARGE SCALE GENOMIC DNA]</scope>
    <source>
        <strain evidence="3 4">DSM 19886</strain>
    </source>
</reference>
<dbReference type="Proteomes" id="UP000199440">
    <property type="component" value="Unassembled WGS sequence"/>
</dbReference>
<organism evidence="3 4">
    <name type="scientific">Kriegella aquimaris</name>
    <dbReference type="NCBI Taxonomy" id="192904"/>
    <lineage>
        <taxon>Bacteria</taxon>
        <taxon>Pseudomonadati</taxon>
        <taxon>Bacteroidota</taxon>
        <taxon>Flavobacteriia</taxon>
        <taxon>Flavobacteriales</taxon>
        <taxon>Flavobacteriaceae</taxon>
        <taxon>Kriegella</taxon>
    </lineage>
</organism>
<dbReference type="EMBL" id="FNGV01000001">
    <property type="protein sequence ID" value="SDL32175.1"/>
    <property type="molecule type" value="Genomic_DNA"/>
</dbReference>
<gene>
    <name evidence="3" type="ORF">SAMN04488514_101392</name>
</gene>
<evidence type="ECO:0000313" key="3">
    <source>
        <dbReference type="EMBL" id="SDL32175.1"/>
    </source>
</evidence>
<protein>
    <recommendedName>
        <fullName evidence="2">DUF4440 domain-containing protein</fullName>
    </recommendedName>
</protein>
<feature type="signal peptide" evidence="1">
    <location>
        <begin position="1"/>
        <end position="20"/>
    </location>
</feature>
<sequence length="143" mass="16357">MKTISTFLVFICLASGFAQTSDKDDIKLIQTILDQQERAWSEGDLEGFMEGYWKSDSLTYFSRGKITQGWQTTLDNYKKGYPSKAHTGSLKFKIAKITKINSEAYYVMGEYFLEREVGDANGTFMIVFKYINGEWKIISDSSC</sequence>
<dbReference type="SUPFAM" id="SSF54427">
    <property type="entry name" value="NTF2-like"/>
    <property type="match status" value="1"/>
</dbReference>